<dbReference type="AlphaFoldDB" id="K1RLI8"/>
<sequence length="383" mass="44134">MGLSKFRSSNSFEYKKMFKCIRGLLSYGVRALRSLGFDEKTLYDFYSVDIVCKQIRQCNEKLTSDINLESLPPGEMNIGEDVSVRYSSDFEEVVQDNNENVNSSDFIEKPVTDSDDNEVYDTDFEGTLTKIPPEEIEETLKSSDMDRSELIQTYKMDGIKSPVDVLVDNRSTLTCQSVGGKVFNGSSWKSTKLVVVKGRQISMQIEPGEFFVVHYVFPTYEKTFSREEVKRGVAMSIPEAHCSIKLPPSDGGRETIKFKVHLTDKERIKKYQEENPNKYGNITVSEAEDTIVKMDENREEVYKAMYNNLQHVVNAIFEQLSDNEIEQMKVELKMVVHKTNAHFMSRFIVRIREQKKPLVFLVGELRKIGRDDLFWNQLESKSS</sequence>
<gene>
    <name evidence="1" type="ORF">CGI_10016125</name>
</gene>
<evidence type="ECO:0000313" key="1">
    <source>
        <dbReference type="EMBL" id="EKC35196.1"/>
    </source>
</evidence>
<dbReference type="InParanoid" id="K1RLI8"/>
<reference evidence="1" key="1">
    <citation type="journal article" date="2012" name="Nature">
        <title>The oyster genome reveals stress adaptation and complexity of shell formation.</title>
        <authorList>
            <person name="Zhang G."/>
            <person name="Fang X."/>
            <person name="Guo X."/>
            <person name="Li L."/>
            <person name="Luo R."/>
            <person name="Xu F."/>
            <person name="Yang P."/>
            <person name="Zhang L."/>
            <person name="Wang X."/>
            <person name="Qi H."/>
            <person name="Xiong Z."/>
            <person name="Que H."/>
            <person name="Xie Y."/>
            <person name="Holland P.W."/>
            <person name="Paps J."/>
            <person name="Zhu Y."/>
            <person name="Wu F."/>
            <person name="Chen Y."/>
            <person name="Wang J."/>
            <person name="Peng C."/>
            <person name="Meng J."/>
            <person name="Yang L."/>
            <person name="Liu J."/>
            <person name="Wen B."/>
            <person name="Zhang N."/>
            <person name="Huang Z."/>
            <person name="Zhu Q."/>
            <person name="Feng Y."/>
            <person name="Mount A."/>
            <person name="Hedgecock D."/>
            <person name="Xu Z."/>
            <person name="Liu Y."/>
            <person name="Domazet-Loso T."/>
            <person name="Du Y."/>
            <person name="Sun X."/>
            <person name="Zhang S."/>
            <person name="Liu B."/>
            <person name="Cheng P."/>
            <person name="Jiang X."/>
            <person name="Li J."/>
            <person name="Fan D."/>
            <person name="Wang W."/>
            <person name="Fu W."/>
            <person name="Wang T."/>
            <person name="Wang B."/>
            <person name="Zhang J."/>
            <person name="Peng Z."/>
            <person name="Li Y."/>
            <person name="Li N."/>
            <person name="Wang J."/>
            <person name="Chen M."/>
            <person name="He Y."/>
            <person name="Tan F."/>
            <person name="Song X."/>
            <person name="Zheng Q."/>
            <person name="Huang R."/>
            <person name="Yang H."/>
            <person name="Du X."/>
            <person name="Chen L."/>
            <person name="Yang M."/>
            <person name="Gaffney P.M."/>
            <person name="Wang S."/>
            <person name="Luo L."/>
            <person name="She Z."/>
            <person name="Ming Y."/>
            <person name="Huang W."/>
            <person name="Zhang S."/>
            <person name="Huang B."/>
            <person name="Zhang Y."/>
            <person name="Qu T."/>
            <person name="Ni P."/>
            <person name="Miao G."/>
            <person name="Wang J."/>
            <person name="Wang Q."/>
            <person name="Steinberg C.E."/>
            <person name="Wang H."/>
            <person name="Li N."/>
            <person name="Qian L."/>
            <person name="Zhang G."/>
            <person name="Li Y."/>
            <person name="Yang H."/>
            <person name="Liu X."/>
            <person name="Wang J."/>
            <person name="Yin Y."/>
            <person name="Wang J."/>
        </authorList>
    </citation>
    <scope>NUCLEOTIDE SEQUENCE [LARGE SCALE GENOMIC DNA]</scope>
    <source>
        <strain evidence="1">05x7-T-G4-1.051#20</strain>
    </source>
</reference>
<organism evidence="1">
    <name type="scientific">Magallana gigas</name>
    <name type="common">Pacific oyster</name>
    <name type="synonym">Crassostrea gigas</name>
    <dbReference type="NCBI Taxonomy" id="29159"/>
    <lineage>
        <taxon>Eukaryota</taxon>
        <taxon>Metazoa</taxon>
        <taxon>Spiralia</taxon>
        <taxon>Lophotrochozoa</taxon>
        <taxon>Mollusca</taxon>
        <taxon>Bivalvia</taxon>
        <taxon>Autobranchia</taxon>
        <taxon>Pteriomorphia</taxon>
        <taxon>Ostreida</taxon>
        <taxon>Ostreoidea</taxon>
        <taxon>Ostreidae</taxon>
        <taxon>Magallana</taxon>
    </lineage>
</organism>
<accession>K1RLI8</accession>
<protein>
    <submittedName>
        <fullName evidence="1">Uncharacterized protein</fullName>
    </submittedName>
</protein>
<name>K1RLI8_MAGGI</name>
<dbReference type="EMBL" id="JH817194">
    <property type="protein sequence ID" value="EKC35196.1"/>
    <property type="molecule type" value="Genomic_DNA"/>
</dbReference>
<proteinExistence type="predicted"/>
<dbReference type="HOGENOM" id="CLU_722097_0_0_1"/>